<dbReference type="SUPFAM" id="SSF53335">
    <property type="entry name" value="S-adenosyl-L-methionine-dependent methyltransferases"/>
    <property type="match status" value="1"/>
</dbReference>
<dbReference type="RefSeq" id="WP_380185268.1">
    <property type="nucleotide sequence ID" value="NZ_JBHTBQ010000001.1"/>
</dbReference>
<evidence type="ECO:0000313" key="3">
    <source>
        <dbReference type="EMBL" id="MFC7418340.1"/>
    </source>
</evidence>
<feature type="coiled-coil region" evidence="1">
    <location>
        <begin position="470"/>
        <end position="497"/>
    </location>
</feature>
<organism evidence="3 4">
    <name type="scientific">Iodobacter arcticus</name>
    <dbReference type="NCBI Taxonomy" id="590593"/>
    <lineage>
        <taxon>Bacteria</taxon>
        <taxon>Pseudomonadati</taxon>
        <taxon>Pseudomonadota</taxon>
        <taxon>Betaproteobacteria</taxon>
        <taxon>Neisseriales</taxon>
        <taxon>Chitinibacteraceae</taxon>
        <taxon>Iodobacter</taxon>
    </lineage>
</organism>
<dbReference type="GO" id="GO:0032259">
    <property type="term" value="P:methylation"/>
    <property type="evidence" value="ECO:0007669"/>
    <property type="project" value="UniProtKB-KW"/>
</dbReference>
<dbReference type="EMBL" id="JBHTBQ010000001">
    <property type="protein sequence ID" value="MFC7418340.1"/>
    <property type="molecule type" value="Genomic_DNA"/>
</dbReference>
<evidence type="ECO:0000313" key="4">
    <source>
        <dbReference type="Proteomes" id="UP001596473"/>
    </source>
</evidence>
<keyword evidence="1" id="KW-0175">Coiled coil</keyword>
<evidence type="ECO:0000259" key="2">
    <source>
        <dbReference type="Pfam" id="PF10119"/>
    </source>
</evidence>
<accession>A0ABW2QTT9</accession>
<dbReference type="Proteomes" id="UP001596473">
    <property type="component" value="Unassembled WGS sequence"/>
</dbReference>
<keyword evidence="4" id="KW-1185">Reference proteome</keyword>
<name>A0ABW2QTT9_9NEIS</name>
<dbReference type="GO" id="GO:0008168">
    <property type="term" value="F:methyltransferase activity"/>
    <property type="evidence" value="ECO:0007669"/>
    <property type="project" value="UniProtKB-KW"/>
</dbReference>
<dbReference type="InterPro" id="IPR018773">
    <property type="entry name" value="MeTrfase_reg_dom_prd"/>
</dbReference>
<evidence type="ECO:0000256" key="1">
    <source>
        <dbReference type="SAM" id="Coils"/>
    </source>
</evidence>
<sequence length="509" mass="56468">MSDWTAGYIADIGYTFGYYSELNPLRVKLAFLSAGLAYPEMGNACELGFGQGMSANLHAAASVTQWHGTDFNPSQAGFAQELAGISGGGAKLFDEAFADFAARSDLPEFDYIGLHGIWSWISDENRGVIVEFIRRKLKVGGVLYISYNTQPGWASFAPIRHLMTEHAEIIGAEGNGIVSRINGALDFTEKLLATQPMYARANPQIAERIQKIKEQNRHYLAHEYFNRDWLPMHFATMAEWLEPAKLSFACSAHYMDHIDAINLTAEQQQFLAEIPDAMFKETTRDFMVNQQFRRDYWVRGPRKLSKLAQAEQARQLRVLLVQHRADVSLKVTGNLGEATMQDHVYAPILNTMADHQIISLGQIEQATGLALSQILQAALVLIGGGSVVAVQDDAHIAKAKKACEKLNHYLCNQARGSHDISHLASPVSGGGISIGRFQQLFLLARSQGKKHPAEWAQFAWQILAMQNQTLVKEGQTLETEEDNLAELNRQAQTFSEKQLSIFKALGIAG</sequence>
<dbReference type="Gene3D" id="3.40.50.150">
    <property type="entry name" value="Vaccinia Virus protein VP39"/>
    <property type="match status" value="1"/>
</dbReference>
<dbReference type="Pfam" id="PF10119">
    <property type="entry name" value="MethyTransf_Reg"/>
    <property type="match status" value="1"/>
</dbReference>
<comment type="caution">
    <text evidence="3">The sequence shown here is derived from an EMBL/GenBank/DDBJ whole genome shotgun (WGS) entry which is preliminary data.</text>
</comment>
<feature type="domain" description="Methyltransferase regulatory" evidence="2">
    <location>
        <begin position="216"/>
        <end position="299"/>
    </location>
</feature>
<protein>
    <submittedName>
        <fullName evidence="3">Class I SAM-dependent methyltransferase</fullName>
    </submittedName>
</protein>
<reference evidence="4" key="1">
    <citation type="journal article" date="2019" name="Int. J. Syst. Evol. Microbiol.">
        <title>The Global Catalogue of Microorganisms (GCM) 10K type strain sequencing project: providing services to taxonomists for standard genome sequencing and annotation.</title>
        <authorList>
            <consortium name="The Broad Institute Genomics Platform"/>
            <consortium name="The Broad Institute Genome Sequencing Center for Infectious Disease"/>
            <person name="Wu L."/>
            <person name="Ma J."/>
        </authorList>
    </citation>
    <scope>NUCLEOTIDE SEQUENCE [LARGE SCALE GENOMIC DNA]</scope>
    <source>
        <strain evidence="4">CCUG 62945</strain>
    </source>
</reference>
<keyword evidence="3" id="KW-0808">Transferase</keyword>
<keyword evidence="3" id="KW-0489">Methyltransferase</keyword>
<gene>
    <name evidence="3" type="ORF">ACFQNF_00410</name>
</gene>
<dbReference type="InterPro" id="IPR029063">
    <property type="entry name" value="SAM-dependent_MTases_sf"/>
</dbReference>
<proteinExistence type="predicted"/>